<dbReference type="AlphaFoldDB" id="A0A1G4BAE4"/>
<reference evidence="2 3" key="1">
    <citation type="submission" date="2016-09" db="EMBL/GenBank/DDBJ databases">
        <authorList>
            <person name="Capua I."/>
            <person name="De Benedictis P."/>
            <person name="Joannis T."/>
            <person name="Lombin L.H."/>
            <person name="Cattoli G."/>
        </authorList>
    </citation>
    <scope>NUCLEOTIDE SEQUENCE [LARGE SCALE GENOMIC DNA]</scope>
    <source>
        <strain evidence="2 3">IMI 309357</strain>
    </source>
</reference>
<accession>A0A1G4BAE4</accession>
<dbReference type="RefSeq" id="XP_022475498.1">
    <property type="nucleotide sequence ID" value="XM_022617985.1"/>
</dbReference>
<sequence length="172" mass="18952">MLHSPAVARGSILFPRENSAVPRQGATGGNPQQQQRPHAHTPTRLTDINIAPTFPFPVLFCPSHAQQSLVGPVLCVQSSPVPEVSTDIGECRCISLPPTSRHRRRRLRQTTTTATDRQQQHHPPTDDPGKSSPPNIDIDIDIDNRPHDNPDPSILPFGFLLFFIGLLVFPTL</sequence>
<keyword evidence="3" id="KW-1185">Reference proteome</keyword>
<dbReference type="EMBL" id="MJBS01000047">
    <property type="protein sequence ID" value="OHE98348.1"/>
    <property type="molecule type" value="Genomic_DNA"/>
</dbReference>
<organism evidence="2 3">
    <name type="scientific">Colletotrichum orchidophilum</name>
    <dbReference type="NCBI Taxonomy" id="1209926"/>
    <lineage>
        <taxon>Eukaryota</taxon>
        <taxon>Fungi</taxon>
        <taxon>Dikarya</taxon>
        <taxon>Ascomycota</taxon>
        <taxon>Pezizomycotina</taxon>
        <taxon>Sordariomycetes</taxon>
        <taxon>Hypocreomycetidae</taxon>
        <taxon>Glomerellales</taxon>
        <taxon>Glomerellaceae</taxon>
        <taxon>Colletotrichum</taxon>
    </lineage>
</organism>
<dbReference type="Proteomes" id="UP000176998">
    <property type="component" value="Unassembled WGS sequence"/>
</dbReference>
<protein>
    <submittedName>
        <fullName evidence="2">Uncharacterized protein</fullName>
    </submittedName>
</protein>
<evidence type="ECO:0000313" key="3">
    <source>
        <dbReference type="Proteomes" id="UP000176998"/>
    </source>
</evidence>
<proteinExistence type="predicted"/>
<evidence type="ECO:0000256" key="1">
    <source>
        <dbReference type="SAM" id="MobiDB-lite"/>
    </source>
</evidence>
<dbReference type="GeneID" id="34559495"/>
<evidence type="ECO:0000313" key="2">
    <source>
        <dbReference type="EMBL" id="OHE98348.1"/>
    </source>
</evidence>
<feature type="region of interest" description="Disordered" evidence="1">
    <location>
        <begin position="1"/>
        <end position="40"/>
    </location>
</feature>
<name>A0A1G4BAE4_9PEZI</name>
<dbReference type="OrthoDB" id="10646822at2759"/>
<feature type="region of interest" description="Disordered" evidence="1">
    <location>
        <begin position="99"/>
        <end position="147"/>
    </location>
</feature>
<gene>
    <name evidence="2" type="ORF">CORC01_06344</name>
</gene>
<comment type="caution">
    <text evidence="2">The sequence shown here is derived from an EMBL/GenBank/DDBJ whole genome shotgun (WGS) entry which is preliminary data.</text>
</comment>